<keyword evidence="2" id="KW-1185">Reference proteome</keyword>
<accession>A0ABC8RGX5</accession>
<proteinExistence type="predicted"/>
<sequence>VQIPATSSVQYDVIKVSKQSIVKLSGASQGPWKEHGGALKPCWKMPSIKWREPSNGFILFSLTNGPEYHVSQVLCTHYLSIHKYMLL</sequence>
<dbReference type="Proteomes" id="UP001642360">
    <property type="component" value="Unassembled WGS sequence"/>
</dbReference>
<evidence type="ECO:0000313" key="2">
    <source>
        <dbReference type="Proteomes" id="UP001642360"/>
    </source>
</evidence>
<feature type="non-terminal residue" evidence="1">
    <location>
        <position position="1"/>
    </location>
</feature>
<dbReference type="AlphaFoldDB" id="A0ABC8RGX5"/>
<dbReference type="EMBL" id="CAUOFW020001375">
    <property type="protein sequence ID" value="CAK9144216.1"/>
    <property type="molecule type" value="Genomic_DNA"/>
</dbReference>
<reference evidence="1 2" key="1">
    <citation type="submission" date="2024-02" db="EMBL/GenBank/DDBJ databases">
        <authorList>
            <person name="Vignale AGUSTIN F."/>
            <person name="Sosa J E."/>
            <person name="Modenutti C."/>
        </authorList>
    </citation>
    <scope>NUCLEOTIDE SEQUENCE [LARGE SCALE GENOMIC DNA]</scope>
</reference>
<organism evidence="1 2">
    <name type="scientific">Ilex paraguariensis</name>
    <name type="common">yerba mate</name>
    <dbReference type="NCBI Taxonomy" id="185542"/>
    <lineage>
        <taxon>Eukaryota</taxon>
        <taxon>Viridiplantae</taxon>
        <taxon>Streptophyta</taxon>
        <taxon>Embryophyta</taxon>
        <taxon>Tracheophyta</taxon>
        <taxon>Spermatophyta</taxon>
        <taxon>Magnoliopsida</taxon>
        <taxon>eudicotyledons</taxon>
        <taxon>Gunneridae</taxon>
        <taxon>Pentapetalae</taxon>
        <taxon>asterids</taxon>
        <taxon>campanulids</taxon>
        <taxon>Aquifoliales</taxon>
        <taxon>Aquifoliaceae</taxon>
        <taxon>Ilex</taxon>
    </lineage>
</organism>
<evidence type="ECO:0000313" key="1">
    <source>
        <dbReference type="EMBL" id="CAK9144216.1"/>
    </source>
</evidence>
<gene>
    <name evidence="1" type="ORF">ILEXP_LOCUS11959</name>
</gene>
<protein>
    <submittedName>
        <fullName evidence="1">Uncharacterized protein</fullName>
    </submittedName>
</protein>
<name>A0ABC8RGX5_9AQUA</name>
<comment type="caution">
    <text evidence="1">The sequence shown here is derived from an EMBL/GenBank/DDBJ whole genome shotgun (WGS) entry which is preliminary data.</text>
</comment>